<dbReference type="EMBL" id="HACG01018054">
    <property type="protein sequence ID" value="CEK64919.1"/>
    <property type="molecule type" value="Transcribed_RNA"/>
</dbReference>
<dbReference type="Gene3D" id="2.60.200.10">
    <property type="match status" value="1"/>
</dbReference>
<reference evidence="2" key="1">
    <citation type="submission" date="2014-12" db="EMBL/GenBank/DDBJ databases">
        <title>Insight into the proteome of Arion vulgaris.</title>
        <authorList>
            <person name="Aradska J."/>
            <person name="Bulat T."/>
            <person name="Smidak R."/>
            <person name="Sarate P."/>
            <person name="Gangsoo J."/>
            <person name="Sialana F."/>
            <person name="Bilban M."/>
            <person name="Lubec G."/>
        </authorList>
    </citation>
    <scope>NUCLEOTIDE SEQUENCE</scope>
    <source>
        <tissue evidence="2">Skin</tissue>
    </source>
</reference>
<dbReference type="InterPro" id="IPR017855">
    <property type="entry name" value="SMAD-like_dom_sf"/>
</dbReference>
<protein>
    <recommendedName>
        <fullName evidence="1">Interferon regulatory factor-3 domain-containing protein</fullName>
    </recommendedName>
</protein>
<accession>A0A0B6Z8J4</accession>
<gene>
    <name evidence="2" type="primary">ORF53335</name>
</gene>
<sequence length="131" mass="15221">QFGPNDAAIFELPDVEERPELKNTKKVLPNLMRGVIIDFRNLDIYATRYCKAVPHYCILEQTPFQKMERNQEVKIFDFRSNFMQTTNQQCQNGKPCVRLVFAMKDPNKKSAALTVDIWHVDAYKMTFGAAE</sequence>
<dbReference type="InterPro" id="IPR019471">
    <property type="entry name" value="Interferon_reg_factor-3"/>
</dbReference>
<dbReference type="AlphaFoldDB" id="A0A0B6Z8J4"/>
<feature type="non-terminal residue" evidence="2">
    <location>
        <position position="1"/>
    </location>
</feature>
<evidence type="ECO:0000313" key="2">
    <source>
        <dbReference type="EMBL" id="CEK64919.1"/>
    </source>
</evidence>
<feature type="domain" description="Interferon regulatory factor-3" evidence="1">
    <location>
        <begin position="6"/>
        <end position="108"/>
    </location>
</feature>
<evidence type="ECO:0000259" key="1">
    <source>
        <dbReference type="Pfam" id="PF10401"/>
    </source>
</evidence>
<dbReference type="GO" id="GO:0003700">
    <property type="term" value="F:DNA-binding transcription factor activity"/>
    <property type="evidence" value="ECO:0007669"/>
    <property type="project" value="InterPro"/>
</dbReference>
<dbReference type="InterPro" id="IPR008984">
    <property type="entry name" value="SMAD_FHA_dom_sf"/>
</dbReference>
<proteinExistence type="predicted"/>
<organism evidence="2">
    <name type="scientific">Arion vulgaris</name>
    <dbReference type="NCBI Taxonomy" id="1028688"/>
    <lineage>
        <taxon>Eukaryota</taxon>
        <taxon>Metazoa</taxon>
        <taxon>Spiralia</taxon>
        <taxon>Lophotrochozoa</taxon>
        <taxon>Mollusca</taxon>
        <taxon>Gastropoda</taxon>
        <taxon>Heterobranchia</taxon>
        <taxon>Euthyneura</taxon>
        <taxon>Panpulmonata</taxon>
        <taxon>Eupulmonata</taxon>
        <taxon>Stylommatophora</taxon>
        <taxon>Helicina</taxon>
        <taxon>Arionoidea</taxon>
        <taxon>Arionidae</taxon>
        <taxon>Arion</taxon>
    </lineage>
</organism>
<dbReference type="SUPFAM" id="SSF49879">
    <property type="entry name" value="SMAD/FHA domain"/>
    <property type="match status" value="1"/>
</dbReference>
<name>A0A0B6Z8J4_9EUPU</name>
<feature type="non-terminal residue" evidence="2">
    <location>
        <position position="131"/>
    </location>
</feature>
<dbReference type="Pfam" id="PF10401">
    <property type="entry name" value="IRF-3"/>
    <property type="match status" value="1"/>
</dbReference>